<reference evidence="2" key="1">
    <citation type="submission" date="2014-05" db="EMBL/GenBank/DDBJ databases">
        <authorList>
            <person name="Chronopoulou M."/>
        </authorList>
    </citation>
    <scope>NUCLEOTIDE SEQUENCE</scope>
    <source>
        <tissue evidence="2">Whole organism</tissue>
    </source>
</reference>
<dbReference type="AlphaFoldDB" id="A0A0K2U2I2"/>
<name>A0A0K2U2I2_LEPSM</name>
<feature type="region of interest" description="Disordered" evidence="1">
    <location>
        <begin position="68"/>
        <end position="87"/>
    </location>
</feature>
<sequence length="87" mass="10012">MFEEEFLLPEEGLFRDKEEVEELLFSARVPDSAALPNFPQRFLYLSFFFSPPTEPLLILELLCVDDEVANPDDDTPESSSSPKSRDR</sequence>
<organism evidence="2">
    <name type="scientific">Lepeophtheirus salmonis</name>
    <name type="common">Salmon louse</name>
    <name type="synonym">Caligus salmonis</name>
    <dbReference type="NCBI Taxonomy" id="72036"/>
    <lineage>
        <taxon>Eukaryota</taxon>
        <taxon>Metazoa</taxon>
        <taxon>Ecdysozoa</taxon>
        <taxon>Arthropoda</taxon>
        <taxon>Crustacea</taxon>
        <taxon>Multicrustacea</taxon>
        <taxon>Hexanauplia</taxon>
        <taxon>Copepoda</taxon>
        <taxon>Siphonostomatoida</taxon>
        <taxon>Caligidae</taxon>
        <taxon>Lepeophtheirus</taxon>
    </lineage>
</organism>
<proteinExistence type="predicted"/>
<dbReference type="EMBL" id="HACA01015037">
    <property type="protein sequence ID" value="CDW32398.1"/>
    <property type="molecule type" value="Transcribed_RNA"/>
</dbReference>
<accession>A0A0K2U2I2</accession>
<evidence type="ECO:0000256" key="1">
    <source>
        <dbReference type="SAM" id="MobiDB-lite"/>
    </source>
</evidence>
<protein>
    <submittedName>
        <fullName evidence="2">Uncharacterized protein</fullName>
    </submittedName>
</protein>
<evidence type="ECO:0000313" key="2">
    <source>
        <dbReference type="EMBL" id="CDW32398.1"/>
    </source>
</evidence>
<feature type="compositionally biased region" description="Low complexity" evidence="1">
    <location>
        <begin position="77"/>
        <end position="87"/>
    </location>
</feature>